<dbReference type="InterPro" id="IPR046671">
    <property type="entry name" value="DUF6541"/>
</dbReference>
<protein>
    <recommendedName>
        <fullName evidence="3">4-amino-4-deoxy-L-arabinose transferase</fullName>
    </recommendedName>
</protein>
<name>A0A1C6UFX2_9ACTN</name>
<accession>A0A1C6UFX2</accession>
<dbReference type="OrthoDB" id="3333504at2"/>
<dbReference type="Pfam" id="PF20176">
    <property type="entry name" value="DUF6541"/>
    <property type="match status" value="1"/>
</dbReference>
<gene>
    <name evidence="1" type="ORF">GA0070617_2215</name>
</gene>
<evidence type="ECO:0000313" key="1">
    <source>
        <dbReference type="EMBL" id="SCL52926.1"/>
    </source>
</evidence>
<organism evidence="1 2">
    <name type="scientific">Micromonospora yangpuensis</name>
    <dbReference type="NCBI Taxonomy" id="683228"/>
    <lineage>
        <taxon>Bacteria</taxon>
        <taxon>Bacillati</taxon>
        <taxon>Actinomycetota</taxon>
        <taxon>Actinomycetes</taxon>
        <taxon>Micromonosporales</taxon>
        <taxon>Micromonosporaceae</taxon>
        <taxon>Micromonospora</taxon>
    </lineage>
</organism>
<sequence length="712" mass="74670">MTVVIALLVAVVPGALLGFVLPPGRYRWVAWAAAPTLTLGLIALAMAWLPLLGLPDSAGAVLIAELVLAGAVVAAARWFGRGRPLAPACWFGRGRPFAPACWFGRGRPSALARWFGRGRPSASAEVPGGRSRRWLPTVRPSWADLLGVAVPATVAVGYGWLILGRLVAPPGWDLMNHGYLTRRILDSGSTVIGEVCSSGSTETIASCGFYPLAGNVAWAQATQLSGGRLSTVMATWAIVVAPVALVAGIYACVRVLGGRPAVAAAAATAPVFLGPLWTSMLTGRLNEQAAPCLAGGAALLIGLALRGHHPVRTGLLGGLAGAGILLTHSYDVLFVGVLALGVAWALGRDRSWRRTGVGVGALVVGGLVPIVPLLGAIFGAGGERRSEPPSLLGRWGEAVGFWVTDPQRYVLLGYPAPGGADFQLGVPSIQVALGITVACLLAAPLALVLRPLRWARPWLLAGVVFTLVGIATVSSDAGVVQAVAGLWYGIRERPRTMIFPVYGVATVAGAVVLGTGLRWLLDRLARRATPTREGARDGGRPAAFTAVAVVAGLAVLAALPATWRPLRAEVERQAPVGPSYRAAFAWVAERVPPGGVVAYERHLHFMSWLHADYGVPTLFGIPPLSPSDPTDYPARFAAWDWLAEVPDAAADGCTVRRFGIEYVMVGDRQVPGWAARYRPERLPASERVRLVHQVGGIQVYQVTEAGRACPTG</sequence>
<evidence type="ECO:0008006" key="3">
    <source>
        <dbReference type="Google" id="ProtNLM"/>
    </source>
</evidence>
<dbReference type="Proteomes" id="UP000198937">
    <property type="component" value="Unassembled WGS sequence"/>
</dbReference>
<dbReference type="RefSeq" id="WP_091436107.1">
    <property type="nucleotide sequence ID" value="NZ_BMMJ01000004.1"/>
</dbReference>
<reference evidence="1 2" key="1">
    <citation type="submission" date="2016-06" db="EMBL/GenBank/DDBJ databases">
        <authorList>
            <person name="Kjaerup R.B."/>
            <person name="Dalgaard T.S."/>
            <person name="Juul-Madsen H.R."/>
        </authorList>
    </citation>
    <scope>NUCLEOTIDE SEQUENCE [LARGE SCALE GENOMIC DNA]</scope>
    <source>
        <strain evidence="1 2">DSM 45577</strain>
    </source>
</reference>
<dbReference type="EMBL" id="FMIA01000002">
    <property type="protein sequence ID" value="SCL52926.1"/>
    <property type="molecule type" value="Genomic_DNA"/>
</dbReference>
<dbReference type="AlphaFoldDB" id="A0A1C6UFX2"/>
<keyword evidence="2" id="KW-1185">Reference proteome</keyword>
<evidence type="ECO:0000313" key="2">
    <source>
        <dbReference type="Proteomes" id="UP000198937"/>
    </source>
</evidence>
<proteinExistence type="predicted"/>